<gene>
    <name evidence="1" type="ORF">V1517DRAFT_44158</name>
</gene>
<proteinExistence type="predicted"/>
<sequence>MLKLKSGRDLSSGLTAQALGLEDIARFGINGGVSVLAFDPIQSLLAAGTDTGRVYVFGQPGVEVEFDLCPGKPIIHMQIVKSIYLVTVDANNAVTVLSLDTKDVLSVFTPNCPITAIESDPSLDWLFLGLENGLTMVYDVDRGAKTPFRIGNLQKTAIPRAPISSVLFLALHPRSFQVILIGYENCAIVYSMVDEKILVVLQYEVPPGAPGGDLHPSQHTRSRFPRLTTGAWHPNGHHVVTAYEDGSFVFWDAKEGVLLQARTIEDTEVNYPRKNYVNSSDIANAPREPIYRVAWCCTTNPEDTALLIAGGEPGSLPLKGITYMDFGPTPVVQITSYQAQGDHYSQPRRQRIYPVPVGADPVDFIMIARTSPYYAGNHDPIALVAILSSGELYSIEYPSGAALPVASMFPPSLCWIQPRTSACSVSAVRREQWIGMMSSRKKQQSMMLTGGAPARSRLRAFDIRNVIIAGHSDGWVRLWDASHGELEDSQILDLSIADALDRSVDVRVSAISFAGQMGEMSIACETGELVYFKFGLNKPTSPDELKRRLEALQIVGPDGRPPVIQHISGRINPQMKEGFLPVFVLSPQRGPITAVKNSDIGFLAVGYQFGTLAVVELRSMTLIYLEDVNGVGIDTSNKKFPLKYGDRSSTPSQGVQLEIPLSLEFSLMALEGDGYSSIVLSVGTNLGRLLTFRIIPVRGSAHAVQFVGALQLKGKVIAAIPFDTEYGVSAAASPTILQKLPQGIVISGALITVTPEEARVIRLPKSKLTSRSFDDKVLVAGLSLLRQGDTLVLVCVTESGFIRIYSIPSLREISSLSVQKFYDVRYASRSIISLNGDVLLGIGKNESALFNIWGKAMAVKTTGKSGERITDSLYDVMKRPPPRPAISTIQWMSGTKYVTVEDFDLFSTWGSTSSEIQENGRGRTGTSRATEISGYSDDSFFGFIPPFISLFVVLWEKIQQCLW</sequence>
<organism evidence="1 2">
    <name type="scientific">Lipomyces orientalis</name>
    <dbReference type="NCBI Taxonomy" id="1233043"/>
    <lineage>
        <taxon>Eukaryota</taxon>
        <taxon>Fungi</taxon>
        <taxon>Dikarya</taxon>
        <taxon>Ascomycota</taxon>
        <taxon>Saccharomycotina</taxon>
        <taxon>Lipomycetes</taxon>
        <taxon>Lipomycetales</taxon>
        <taxon>Lipomycetaceae</taxon>
        <taxon>Lipomyces</taxon>
    </lineage>
</organism>
<name>A0ACC3TTW0_9ASCO</name>
<dbReference type="EMBL" id="MU970048">
    <property type="protein sequence ID" value="KAK9324587.1"/>
    <property type="molecule type" value="Genomic_DNA"/>
</dbReference>
<evidence type="ECO:0000313" key="2">
    <source>
        <dbReference type="Proteomes" id="UP001489719"/>
    </source>
</evidence>
<evidence type="ECO:0000313" key="1">
    <source>
        <dbReference type="EMBL" id="KAK9324587.1"/>
    </source>
</evidence>
<comment type="caution">
    <text evidence="1">The sequence shown here is derived from an EMBL/GenBank/DDBJ whole genome shotgun (WGS) entry which is preliminary data.</text>
</comment>
<reference evidence="2" key="1">
    <citation type="journal article" date="2024" name="Front. Bioeng. Biotechnol.">
        <title>Genome-scale model development and genomic sequencing of the oleaginous clade Lipomyces.</title>
        <authorList>
            <person name="Czajka J.J."/>
            <person name="Han Y."/>
            <person name="Kim J."/>
            <person name="Mondo S.J."/>
            <person name="Hofstad B.A."/>
            <person name="Robles A."/>
            <person name="Haridas S."/>
            <person name="Riley R."/>
            <person name="LaButti K."/>
            <person name="Pangilinan J."/>
            <person name="Andreopoulos W."/>
            <person name="Lipzen A."/>
            <person name="Yan J."/>
            <person name="Wang M."/>
            <person name="Ng V."/>
            <person name="Grigoriev I.V."/>
            <person name="Spatafora J.W."/>
            <person name="Magnuson J.K."/>
            <person name="Baker S.E."/>
            <person name="Pomraning K.R."/>
        </authorList>
    </citation>
    <scope>NUCLEOTIDE SEQUENCE [LARGE SCALE GENOMIC DNA]</scope>
    <source>
        <strain evidence="2">CBS 10300</strain>
    </source>
</reference>
<keyword evidence="2" id="KW-1185">Reference proteome</keyword>
<accession>A0ACC3TTW0</accession>
<protein>
    <submittedName>
        <fullName evidence="1">Lethal giant larvae like, C-terminal-domain-containing protein</fullName>
    </submittedName>
</protein>
<dbReference type="Proteomes" id="UP001489719">
    <property type="component" value="Unassembled WGS sequence"/>
</dbReference>